<dbReference type="Proteomes" id="UP000824161">
    <property type="component" value="Unassembled WGS sequence"/>
</dbReference>
<proteinExistence type="predicted"/>
<comment type="caution">
    <text evidence="3">The sequence shown here is derived from an EMBL/GenBank/DDBJ whole genome shotgun (WGS) entry which is preliminary data.</text>
</comment>
<feature type="region of interest" description="Disordered" evidence="1">
    <location>
        <begin position="757"/>
        <end position="778"/>
    </location>
</feature>
<organism evidence="3 4">
    <name type="scientific">Candidatus Merdimorpha stercoravium</name>
    <dbReference type="NCBI Taxonomy" id="2840863"/>
    <lineage>
        <taxon>Bacteria</taxon>
        <taxon>Pseudomonadati</taxon>
        <taxon>Bacteroidota</taxon>
        <taxon>Flavobacteriia</taxon>
        <taxon>Flavobacteriales</taxon>
        <taxon>Candidatus Merdimorpha</taxon>
    </lineage>
</organism>
<feature type="domain" description="LPS-assembly protein LptD central" evidence="2">
    <location>
        <begin position="247"/>
        <end position="724"/>
    </location>
</feature>
<dbReference type="Pfam" id="PF19838">
    <property type="entry name" value="LptD_2"/>
    <property type="match status" value="1"/>
</dbReference>
<dbReference type="AlphaFoldDB" id="A0A9D1H9U8"/>
<name>A0A9D1H9U8_9FLAO</name>
<evidence type="ECO:0000259" key="2">
    <source>
        <dbReference type="Pfam" id="PF19838"/>
    </source>
</evidence>
<sequence length="899" mass="101666">MLLAFFAQAAYAHIRPTERGVALLPADTTTLAVPELPAQATDSLSWTGDQMAFPENIPGLLPGDSTAVDPFSDTLTVADSAALRKDRILMSDVNYQAKGFYDIDETTKRAYFYDEAQIVYGDVKIQAGYIMLDYANGIAYARSILDSTGLQTQKPIFTQGDQQYDAYSMVYDYNTQRGYIRNVKTSQQEGYGAGRDVRKEGENVYYASDFYFSTDEKLRGWIDGTGEETDYYIRSSRVKMTAGESLVAGFSQLYIADVPTPLVLPFAFFPLNTYPASGVLLPSYDVTNDQGFGLRNLGYYLVFNDYLHAEVRGDIYTKGSWAIRTTLNYIWKYHFSGSLSFDFSNTVYGEIGLPNYSKSRPWSLTWSHRQDSKWMPGLSLSANVNFSSSGYYQNSLDQIYTNNYITNSVTSSSINLSKTWGSSPFTTSLTINQSQNNSTDRMSLTFPTLLVTMNRIYPFKRKESDGRKWYEKINLQWTMTGTNTVSDLPISDFMTSNMWKKAKMGVTHRIPISATYKVMKYFSLSLSANYNEDWNFKYTQKHWDEDSGTLVADTLSGFKALRTFSTSASLSTMLYGLFNFGEKGSLRAIRHVVSPSLSYTFSPDFSTEFWGYYYAVQTGDRLAELQYFSYFDAGVGISSPPGFGGQQQSLAFSLSNNFEAKVADKSDSTGTKTKKIKLLNNLNTSISYNFAAAQFKLSDIPISGSTNFFQNRVNLNFRFNFSPYKVDENYNRIDEYGPPRLTFASFNTGFTVSQADFRKKKEGQSGNTELSKNSDSEGTYDPDGYMSYAPDWSIRLSYTYSYSKTSKTPTKTNSLTLSGSLAFSQKWKMEMSTGYDFEASKITDLRFNFARSLGTWNMTLTWAPISYYSNYSFFIGVSASLLRDLKYDQSKYYRSSIFN</sequence>
<dbReference type="InterPro" id="IPR045659">
    <property type="entry name" value="LptD_2"/>
</dbReference>
<protein>
    <recommendedName>
        <fullName evidence="2">LPS-assembly protein LptD central domain-containing protein</fullName>
    </recommendedName>
</protein>
<dbReference type="PANTHER" id="PTHR30189">
    <property type="entry name" value="LPS-ASSEMBLY PROTEIN"/>
    <property type="match status" value="1"/>
</dbReference>
<dbReference type="PANTHER" id="PTHR30189:SF1">
    <property type="entry name" value="LPS-ASSEMBLY PROTEIN LPTD"/>
    <property type="match status" value="1"/>
</dbReference>
<accession>A0A9D1H9U8</accession>
<dbReference type="GO" id="GO:0009279">
    <property type="term" value="C:cell outer membrane"/>
    <property type="evidence" value="ECO:0007669"/>
    <property type="project" value="TreeGrafter"/>
</dbReference>
<dbReference type="InterPro" id="IPR050218">
    <property type="entry name" value="LptD"/>
</dbReference>
<feature type="compositionally biased region" description="Polar residues" evidence="1">
    <location>
        <begin position="764"/>
        <end position="777"/>
    </location>
</feature>
<reference evidence="3" key="2">
    <citation type="journal article" date="2021" name="PeerJ">
        <title>Extensive microbial diversity within the chicken gut microbiome revealed by metagenomics and culture.</title>
        <authorList>
            <person name="Gilroy R."/>
            <person name="Ravi A."/>
            <person name="Getino M."/>
            <person name="Pursley I."/>
            <person name="Horton D.L."/>
            <person name="Alikhan N.F."/>
            <person name="Baker D."/>
            <person name="Gharbi K."/>
            <person name="Hall N."/>
            <person name="Watson M."/>
            <person name="Adriaenssens E.M."/>
            <person name="Foster-Nyarko E."/>
            <person name="Jarju S."/>
            <person name="Secka A."/>
            <person name="Antonio M."/>
            <person name="Oren A."/>
            <person name="Chaudhuri R.R."/>
            <person name="La Ragione R."/>
            <person name="Hildebrand F."/>
            <person name="Pallen M.J."/>
        </authorList>
    </citation>
    <scope>NUCLEOTIDE SEQUENCE</scope>
    <source>
        <strain evidence="3">1383</strain>
    </source>
</reference>
<dbReference type="EMBL" id="DVLY01000103">
    <property type="protein sequence ID" value="HIT98063.1"/>
    <property type="molecule type" value="Genomic_DNA"/>
</dbReference>
<evidence type="ECO:0000256" key="1">
    <source>
        <dbReference type="SAM" id="MobiDB-lite"/>
    </source>
</evidence>
<dbReference type="GO" id="GO:1990351">
    <property type="term" value="C:transporter complex"/>
    <property type="evidence" value="ECO:0007669"/>
    <property type="project" value="TreeGrafter"/>
</dbReference>
<gene>
    <name evidence="3" type="ORF">IAC44_04405</name>
</gene>
<evidence type="ECO:0000313" key="3">
    <source>
        <dbReference type="EMBL" id="HIT98063.1"/>
    </source>
</evidence>
<reference evidence="3" key="1">
    <citation type="submission" date="2020-10" db="EMBL/GenBank/DDBJ databases">
        <authorList>
            <person name="Gilroy R."/>
        </authorList>
    </citation>
    <scope>NUCLEOTIDE SEQUENCE</scope>
    <source>
        <strain evidence="3">1383</strain>
    </source>
</reference>
<evidence type="ECO:0000313" key="4">
    <source>
        <dbReference type="Proteomes" id="UP000824161"/>
    </source>
</evidence>